<dbReference type="KEGG" id="prel:PRELSG_0504600"/>
<reference evidence="3 4" key="1">
    <citation type="submission" date="2015-04" db="EMBL/GenBank/DDBJ databases">
        <authorList>
            <consortium name="Pathogen Informatics"/>
        </authorList>
    </citation>
    <scope>NUCLEOTIDE SEQUENCE [LARGE SCALE GENOMIC DNA]</scope>
    <source>
        <strain evidence="3 4">SGS1</strain>
    </source>
</reference>
<protein>
    <submittedName>
        <fullName evidence="3">Perforin-like protein 4, putative</fullName>
    </submittedName>
</protein>
<dbReference type="RefSeq" id="XP_028531897.1">
    <property type="nucleotide sequence ID" value="XM_028675294.1"/>
</dbReference>
<dbReference type="GeneID" id="39734989"/>
<feature type="chain" id="PRO_5009618955" evidence="1">
    <location>
        <begin position="27"/>
        <end position="630"/>
    </location>
</feature>
<dbReference type="PROSITE" id="PS51412">
    <property type="entry name" value="MACPF_2"/>
    <property type="match status" value="1"/>
</dbReference>
<sequence length="630" mass="72764">MNYSLNIQIFTTWIILFIFCIFPSLCFDPKNETDNFNNEIFSKYLGKGYDILFGYPLPNNELIEDPGIREVILDTTNTINVIQDFTCKKDEYLNVIESINDVMDLAMENINIDDLDTNIRPFSASMPYASYFTDLEIKKKKYAIAQNTCLHSYASLNLRESTKTMNKNFLLDTEKLPVLSNKKEDKCSKILYLYDPNNEYCLNSIKPWIEFFQKYGTHLLLSAHFGGKSFNSLEITMQKSEEIKIYKYKYSIGNVPYLNIFKAPSLVLDIIETKINRKLDLKKKEIQNKKEINLDIRGGNSFDGKWNELTYEIWKSSIYSNFVPVYLDLVSLSSFMSKNKKESYDIALLYYNNLYGTDKENLYLSQNITDVFSKGKQITGSGKGSLILSCPVGYIKSTGFIFFYDTSEKLKNLKNGEPRINIYPCHNKGEYDISCSYTTKNDNIISFGWIYCVKHSFIKFETIYKGSISQKEKSLDIKCSEGNTIAFGFKMKLKKKENLEKIKVKPCNVGNSNCSIHETKNDSDYLLWGFCVPLSFQTISSLQVTYISEKNVTTDVSGTCSDIYINKNDNIFLGFTFSFNNDIEKVKTSSCKANSKICISKINKKNEKHYIGMFLLCRYDGNQKKKFKYQ</sequence>
<dbReference type="EMBL" id="LN835300">
    <property type="protein sequence ID" value="CRG98888.1"/>
    <property type="molecule type" value="Genomic_DNA"/>
</dbReference>
<gene>
    <name evidence="3" type="primary">PLP4</name>
    <name evidence="3" type="ORF">PRELSG_0504600</name>
</gene>
<keyword evidence="1" id="KW-0732">Signal</keyword>
<evidence type="ECO:0000313" key="4">
    <source>
        <dbReference type="Proteomes" id="UP000220158"/>
    </source>
</evidence>
<dbReference type="OrthoDB" id="390682at2759"/>
<feature type="domain" description="MACPF" evidence="2">
    <location>
        <begin position="28"/>
        <end position="366"/>
    </location>
</feature>
<dbReference type="AlphaFoldDB" id="A0A1J1H1U4"/>
<dbReference type="InterPro" id="IPR020864">
    <property type="entry name" value="MACPF"/>
</dbReference>
<dbReference type="Proteomes" id="UP000220158">
    <property type="component" value="Chromosome 5"/>
</dbReference>
<proteinExistence type="predicted"/>
<name>A0A1J1H1U4_PLARL</name>
<organism evidence="3 4">
    <name type="scientific">Plasmodium relictum</name>
    <dbReference type="NCBI Taxonomy" id="85471"/>
    <lineage>
        <taxon>Eukaryota</taxon>
        <taxon>Sar</taxon>
        <taxon>Alveolata</taxon>
        <taxon>Apicomplexa</taxon>
        <taxon>Aconoidasida</taxon>
        <taxon>Haemosporida</taxon>
        <taxon>Plasmodiidae</taxon>
        <taxon>Plasmodium</taxon>
        <taxon>Plasmodium (Haemamoeba)</taxon>
    </lineage>
</organism>
<keyword evidence="4" id="KW-1185">Reference proteome</keyword>
<dbReference type="VEuPathDB" id="PlasmoDB:PRELSG_0504600"/>
<evidence type="ECO:0000256" key="1">
    <source>
        <dbReference type="SAM" id="SignalP"/>
    </source>
</evidence>
<dbReference type="OMA" id="AHGKNAH"/>
<feature type="signal peptide" evidence="1">
    <location>
        <begin position="1"/>
        <end position="26"/>
    </location>
</feature>
<evidence type="ECO:0000313" key="3">
    <source>
        <dbReference type="EMBL" id="CRG98888.1"/>
    </source>
</evidence>
<dbReference type="Pfam" id="PF01823">
    <property type="entry name" value="MACPF"/>
    <property type="match status" value="1"/>
</dbReference>
<accession>A0A1J1H1U4</accession>
<evidence type="ECO:0000259" key="2">
    <source>
        <dbReference type="PROSITE" id="PS51412"/>
    </source>
</evidence>